<feature type="transmembrane region" description="Helical" evidence="11">
    <location>
        <begin position="278"/>
        <end position="297"/>
    </location>
</feature>
<keyword evidence="3 11" id="KW-0813">Transport</keyword>
<keyword evidence="4" id="KW-1003">Cell membrane</keyword>
<dbReference type="OrthoDB" id="407674at2759"/>
<dbReference type="GO" id="GO:0005230">
    <property type="term" value="F:extracellular ligand-gated monoatomic ion channel activity"/>
    <property type="evidence" value="ECO:0007669"/>
    <property type="project" value="InterPro"/>
</dbReference>
<keyword evidence="9 11" id="KW-0472">Membrane</keyword>
<dbReference type="PROSITE" id="PS00236">
    <property type="entry name" value="NEUROTR_ION_CHANNEL"/>
    <property type="match status" value="2"/>
</dbReference>
<dbReference type="InterPro" id="IPR018000">
    <property type="entry name" value="Neurotransmitter_ion_chnl_CS"/>
</dbReference>
<evidence type="ECO:0000256" key="3">
    <source>
        <dbReference type="ARBA" id="ARBA00022448"/>
    </source>
</evidence>
<reference evidence="15 16" key="2">
    <citation type="submission" date="2018-11" db="EMBL/GenBank/DDBJ databases">
        <authorList>
            <consortium name="Pathogen Informatics"/>
        </authorList>
    </citation>
    <scope>NUCLEOTIDE SEQUENCE [LARGE SCALE GENOMIC DNA]</scope>
</reference>
<dbReference type="PRINTS" id="PR00253">
    <property type="entry name" value="GABAARECEPTR"/>
</dbReference>
<evidence type="ECO:0000256" key="12">
    <source>
        <dbReference type="SAM" id="MobiDB-lite"/>
    </source>
</evidence>
<evidence type="ECO:0000259" key="14">
    <source>
        <dbReference type="Pfam" id="PF02932"/>
    </source>
</evidence>
<keyword evidence="5 11" id="KW-0812">Transmembrane</keyword>
<dbReference type="GO" id="GO:0005886">
    <property type="term" value="C:plasma membrane"/>
    <property type="evidence" value="ECO:0007669"/>
    <property type="project" value="UniProtKB-SubCell"/>
</dbReference>
<organism evidence="17">
    <name type="scientific">Hymenolepis diminuta</name>
    <name type="common">Rat tapeworm</name>
    <dbReference type="NCBI Taxonomy" id="6216"/>
    <lineage>
        <taxon>Eukaryota</taxon>
        <taxon>Metazoa</taxon>
        <taxon>Spiralia</taxon>
        <taxon>Lophotrochozoa</taxon>
        <taxon>Platyhelminthes</taxon>
        <taxon>Cestoda</taxon>
        <taxon>Eucestoda</taxon>
        <taxon>Cyclophyllidea</taxon>
        <taxon>Hymenolepididae</taxon>
        <taxon>Hymenolepis</taxon>
    </lineage>
</organism>
<feature type="transmembrane region" description="Helical" evidence="11">
    <location>
        <begin position="471"/>
        <end position="489"/>
    </location>
</feature>
<evidence type="ECO:0000256" key="10">
    <source>
        <dbReference type="ARBA" id="ARBA00023303"/>
    </source>
</evidence>
<evidence type="ECO:0000256" key="1">
    <source>
        <dbReference type="ARBA" id="ARBA00004141"/>
    </source>
</evidence>
<dbReference type="PRINTS" id="PR00252">
    <property type="entry name" value="NRIONCHANNEL"/>
</dbReference>
<dbReference type="GO" id="GO:0004888">
    <property type="term" value="F:transmembrane signaling receptor activity"/>
    <property type="evidence" value="ECO:0007669"/>
    <property type="project" value="InterPro"/>
</dbReference>
<evidence type="ECO:0000256" key="9">
    <source>
        <dbReference type="ARBA" id="ARBA00023136"/>
    </source>
</evidence>
<dbReference type="NCBIfam" id="TIGR00860">
    <property type="entry name" value="LIC"/>
    <property type="match status" value="2"/>
</dbReference>
<feature type="transmembrane region" description="Helical" evidence="11">
    <location>
        <begin position="962"/>
        <end position="981"/>
    </location>
</feature>
<protein>
    <submittedName>
        <fullName evidence="17">Ig-like domain-containing protein</fullName>
    </submittedName>
</protein>
<dbReference type="InterPro" id="IPR036734">
    <property type="entry name" value="Neur_chan_lig-bd_sf"/>
</dbReference>
<feature type="transmembrane region" description="Helical" evidence="11">
    <location>
        <begin position="784"/>
        <end position="806"/>
    </location>
</feature>
<evidence type="ECO:0000259" key="13">
    <source>
        <dbReference type="Pfam" id="PF02931"/>
    </source>
</evidence>
<proteinExistence type="inferred from homology"/>
<feature type="transmembrane region" description="Helical" evidence="11">
    <location>
        <begin position="753"/>
        <end position="772"/>
    </location>
</feature>
<evidence type="ECO:0000256" key="5">
    <source>
        <dbReference type="ARBA" id="ARBA00022692"/>
    </source>
</evidence>
<dbReference type="SUPFAM" id="SSF63712">
    <property type="entry name" value="Nicotinic receptor ligand binding domain-like"/>
    <property type="match status" value="2"/>
</dbReference>
<comment type="caution">
    <text evidence="11">Lacks conserved residue(s) required for the propagation of feature annotation.</text>
</comment>
<keyword evidence="6 11" id="KW-0732">Signal</keyword>
<dbReference type="EMBL" id="UYSG01000099">
    <property type="protein sequence ID" value="VDL17539.1"/>
    <property type="molecule type" value="Genomic_DNA"/>
</dbReference>
<dbReference type="Gene3D" id="2.70.170.10">
    <property type="entry name" value="Neurotransmitter-gated ion-channel ligand-binding domain"/>
    <property type="match status" value="2"/>
</dbReference>
<dbReference type="SUPFAM" id="SSF90112">
    <property type="entry name" value="Neurotransmitter-gated ion-channel transmembrane pore"/>
    <property type="match status" value="2"/>
</dbReference>
<dbReference type="WBParaSite" id="HDID_0000068801-mRNA-1">
    <property type="protein sequence ID" value="HDID_0000068801-mRNA-1"/>
    <property type="gene ID" value="HDID_0000068801"/>
</dbReference>
<dbReference type="CDD" id="cd19049">
    <property type="entry name" value="LGIC_TM_anion"/>
    <property type="match status" value="2"/>
</dbReference>
<feature type="compositionally biased region" description="Basic and acidic residues" evidence="12">
    <location>
        <begin position="409"/>
        <end position="421"/>
    </location>
</feature>
<reference evidence="17" key="1">
    <citation type="submission" date="2017-02" db="UniProtKB">
        <authorList>
            <consortium name="WormBaseParasite"/>
        </authorList>
    </citation>
    <scope>IDENTIFICATION</scope>
</reference>
<dbReference type="InterPro" id="IPR006201">
    <property type="entry name" value="Neur_channel"/>
</dbReference>
<feature type="signal peptide" evidence="11">
    <location>
        <begin position="1"/>
        <end position="20"/>
    </location>
</feature>
<evidence type="ECO:0000313" key="15">
    <source>
        <dbReference type="EMBL" id="VDL17539.1"/>
    </source>
</evidence>
<evidence type="ECO:0000256" key="11">
    <source>
        <dbReference type="RuleBase" id="RU000687"/>
    </source>
</evidence>
<dbReference type="STRING" id="6216.A0A0R3S907"/>
<feature type="domain" description="Neurotransmitter-gated ion-channel ligand-binding" evidence="13">
    <location>
        <begin position="505"/>
        <end position="717"/>
    </location>
</feature>
<dbReference type="AlphaFoldDB" id="A0A0R3S907"/>
<keyword evidence="8 11" id="KW-0406">Ion transport</keyword>
<keyword evidence="10 11" id="KW-0407">Ion channel</keyword>
<evidence type="ECO:0000313" key="17">
    <source>
        <dbReference type="WBParaSite" id="HDID_0000068801-mRNA-1"/>
    </source>
</evidence>
<evidence type="ECO:0000313" key="16">
    <source>
        <dbReference type="Proteomes" id="UP000274504"/>
    </source>
</evidence>
<dbReference type="InterPro" id="IPR006202">
    <property type="entry name" value="Neur_chan_lig-bd"/>
</dbReference>
<dbReference type="Pfam" id="PF02932">
    <property type="entry name" value="Neur_chan_memb"/>
    <property type="match status" value="2"/>
</dbReference>
<evidence type="ECO:0000256" key="6">
    <source>
        <dbReference type="ARBA" id="ARBA00022729"/>
    </source>
</evidence>
<evidence type="ECO:0000256" key="8">
    <source>
        <dbReference type="ARBA" id="ARBA00023065"/>
    </source>
</evidence>
<dbReference type="Proteomes" id="UP000274504">
    <property type="component" value="Unassembled WGS sequence"/>
</dbReference>
<name>A0A0R3S907_HYMDI</name>
<feature type="domain" description="Neurotransmitter-gated ion-channel transmembrane" evidence="14">
    <location>
        <begin position="251"/>
        <end position="466"/>
    </location>
</feature>
<evidence type="ECO:0000256" key="4">
    <source>
        <dbReference type="ARBA" id="ARBA00022475"/>
    </source>
</evidence>
<dbReference type="CDD" id="cd18987">
    <property type="entry name" value="LGIC_ECD_anion"/>
    <property type="match status" value="2"/>
</dbReference>
<keyword evidence="7 11" id="KW-1133">Transmembrane helix</keyword>
<dbReference type="InterPro" id="IPR036719">
    <property type="entry name" value="Neuro-gated_channel_TM_sf"/>
</dbReference>
<feature type="chain" id="PRO_5043073501" evidence="11">
    <location>
        <begin position="21"/>
        <end position="987"/>
    </location>
</feature>
<feature type="transmembrane region" description="Helical" evidence="11">
    <location>
        <begin position="718"/>
        <end position="741"/>
    </location>
</feature>
<accession>A0A0R3S907</accession>
<dbReference type="Pfam" id="PF02931">
    <property type="entry name" value="Neur_chan_LBD"/>
    <property type="match status" value="2"/>
</dbReference>
<feature type="transmembrane region" description="Helical" evidence="11">
    <location>
        <begin position="246"/>
        <end position="266"/>
    </location>
</feature>
<feature type="region of interest" description="Disordered" evidence="12">
    <location>
        <begin position="405"/>
        <end position="448"/>
    </location>
</feature>
<dbReference type="PANTHER" id="PTHR18945">
    <property type="entry name" value="NEUROTRANSMITTER GATED ION CHANNEL"/>
    <property type="match status" value="1"/>
</dbReference>
<comment type="similarity">
    <text evidence="11">Belongs to the ligand-gated ion channel (TC 1.A.9) family.</text>
</comment>
<evidence type="ECO:0000256" key="7">
    <source>
        <dbReference type="ARBA" id="ARBA00022989"/>
    </source>
</evidence>
<dbReference type="InterPro" id="IPR006029">
    <property type="entry name" value="Neurotrans-gated_channel_TM"/>
</dbReference>
<dbReference type="InterPro" id="IPR006028">
    <property type="entry name" value="GABAA/Glycine_rcpt"/>
</dbReference>
<feature type="domain" description="Neurotransmitter-gated ion-channel transmembrane" evidence="14">
    <location>
        <begin position="725"/>
        <end position="976"/>
    </location>
</feature>
<evidence type="ECO:0000256" key="2">
    <source>
        <dbReference type="ARBA" id="ARBA00004236"/>
    </source>
</evidence>
<feature type="domain" description="Neurotransmitter-gated ion-channel ligand-binding" evidence="13">
    <location>
        <begin position="32"/>
        <end position="242"/>
    </location>
</feature>
<dbReference type="InterPro" id="IPR038050">
    <property type="entry name" value="Neuro_actylchol_rec"/>
</dbReference>
<comment type="subcellular location">
    <subcellularLocation>
        <location evidence="2">Cell membrane</location>
    </subcellularLocation>
    <subcellularLocation>
        <location evidence="1">Membrane</location>
        <topology evidence="1">Multi-pass membrane protein</topology>
    </subcellularLocation>
</comment>
<dbReference type="Gene3D" id="1.20.58.390">
    <property type="entry name" value="Neurotransmitter-gated ion-channel transmembrane domain"/>
    <property type="match status" value="2"/>
</dbReference>
<sequence>MRLQCNIPFILIFIFISSSAGEIKPKEIFLREQLMDHLFKGYQKYEIPGVFNKTTTVVTVYMTITEITSVDVRMMDYTTYLLLRQEWQDPRLAWNHIPRFRNFTKSLSSPKLKDQLWLPDLFFRNGKEGRIHQMTLPNYLTRISPDGNILYSQKITMRFSCQMDLKTFPMDAQTCYINIGSVGYSVNELRFIWRADQPIELAEGMQIAEFNSPESVEALDCNAFSTDENSSCLTATFVLSRQLGSWFSSVYITTFLIVIASWHSFWVDIEAQPARVSLGLLTLLGLITQASGISATLPRVSYIKAIDVWNIACITFNVSVLIEFAVASNMRTKPGKQPEKWRLNAREALMAEVEGWCIGCRKAFVQRQKNIRGGSGNDLETALIHAIYPDVVSRANLFPNDVLQPDGLKSTRDESADKESNDSNSDIIDLGQTSDDGEGEDVEEKKKKKPKRRVSKIDVYSRYLKTLTSEFTMILLLMLLLPLIHRILAQTNETMGAINATSTREKIMDYLFKNYQKHERPGAAIKEPTVVIVYITVTAITSVDVRMMEYTADMMLRQEWRDLRLAWDRHPIFKQYTKNLVAPQLKSELWLPDLFFRNGKEGRLHKMTMPNYLIRISPDGNILYSQKITMRFSCQMDLANFPMDSQDCNMNIGSYGYEYSELQFVWRNDTPVSMSSGMQISEFNSPENVISYDCSAESSTSTGNYTCLEMRFTLSRELGSWLSSVYIPNFLIIVASWHSFWVDLDAKPARVTLGLLTLLSILTQASGVSSSLPRVSYIKAIDVWNIACIIFDVGVLIEFTIASHVARRIKTEDWKDDVRNAVRHELSRWCATCQQVFYQRGPSASGIYLSSAGYPEASPRKYIDSANATALALKRGKLEFCEEMERILIEVFLPEEMSKSKIFPTDIEHSKAELQQNMITTDGLNAALLPFEEDHDFPVPKSDDLPTRKPKKISEIDGYSRFLFPACFMLYNCFYWLYYLVLVNEKA</sequence>
<feature type="transmembrane region" description="Helical" evidence="11">
    <location>
        <begin position="309"/>
        <end position="327"/>
    </location>
</feature>
<gene>
    <name evidence="15" type="ORF">HDID_LOCUS689</name>
</gene>